<dbReference type="Proteomes" id="UP000663828">
    <property type="component" value="Unassembled WGS sequence"/>
</dbReference>
<gene>
    <name evidence="1" type="ORF">XAT740_LOCUS11023</name>
</gene>
<reference evidence="1" key="1">
    <citation type="submission" date="2021-02" db="EMBL/GenBank/DDBJ databases">
        <authorList>
            <person name="Nowell W R."/>
        </authorList>
    </citation>
    <scope>NUCLEOTIDE SEQUENCE</scope>
</reference>
<evidence type="ECO:0000313" key="2">
    <source>
        <dbReference type="Proteomes" id="UP000663828"/>
    </source>
</evidence>
<dbReference type="EMBL" id="CAJNOR010000597">
    <property type="protein sequence ID" value="CAF0957937.1"/>
    <property type="molecule type" value="Genomic_DNA"/>
</dbReference>
<keyword evidence="2" id="KW-1185">Reference proteome</keyword>
<name>A0A814DN00_ADIRI</name>
<dbReference type="InterPro" id="IPR038765">
    <property type="entry name" value="Papain-like_cys_pep_sf"/>
</dbReference>
<proteinExistence type="predicted"/>
<dbReference type="AlphaFoldDB" id="A0A814DN00"/>
<organism evidence="1 2">
    <name type="scientific">Adineta ricciae</name>
    <name type="common">Rotifer</name>
    <dbReference type="NCBI Taxonomy" id="249248"/>
    <lineage>
        <taxon>Eukaryota</taxon>
        <taxon>Metazoa</taxon>
        <taxon>Spiralia</taxon>
        <taxon>Gnathifera</taxon>
        <taxon>Rotifera</taxon>
        <taxon>Eurotatoria</taxon>
        <taxon>Bdelloidea</taxon>
        <taxon>Adinetida</taxon>
        <taxon>Adinetidae</taxon>
        <taxon>Adineta</taxon>
    </lineage>
</organism>
<comment type="caution">
    <text evidence="1">The sequence shown here is derived from an EMBL/GenBank/DDBJ whole genome shotgun (WGS) entry which is preliminary data.</text>
</comment>
<sequence length="215" mass="24504">MVSSRRLECLKWKICGNIFQILLHVTWGNSRPKVDLRCGIIEVEFQVSIGKLSECTLAGAYECLLKKTTCQHIDVSRLFIYYNRQGIGSNFTKIIDENCPMTNAIEGLVEFGVHLESVWPYDTNKVNDRPINKAYEDARPNKINGAFRVKIDLTKMKLCLAQGHPFAIGLQLYTSFDQVSSTSVVPQPAELNQLRPEHDGHVMKIMSKRRFLDDL</sequence>
<evidence type="ECO:0000313" key="1">
    <source>
        <dbReference type="EMBL" id="CAF0957937.1"/>
    </source>
</evidence>
<dbReference type="Gene3D" id="3.90.70.10">
    <property type="entry name" value="Cysteine proteinases"/>
    <property type="match status" value="1"/>
</dbReference>
<dbReference type="SUPFAM" id="SSF54001">
    <property type="entry name" value="Cysteine proteinases"/>
    <property type="match status" value="1"/>
</dbReference>
<protein>
    <submittedName>
        <fullName evidence="1">Uncharacterized protein</fullName>
    </submittedName>
</protein>
<accession>A0A814DN00</accession>